<reference evidence="1 2" key="1">
    <citation type="journal article" date="2015" name="Genome Announc.">
        <title>Complete Genome Sequence of Microcystis aeruginosa NIES-2549, a Bloom-Forming Cyanobacterium from Lake Kasumigaura, Japan.</title>
        <authorList>
            <person name="Yamaguchi H."/>
            <person name="Suzuki S."/>
            <person name="Tanabe Y."/>
            <person name="Osana Y."/>
            <person name="Shimura Y."/>
            <person name="Ishida K."/>
            <person name="Kawachi M."/>
        </authorList>
    </citation>
    <scope>NUCLEOTIDE SEQUENCE [LARGE SCALE GENOMIC DNA]</scope>
    <source>
        <strain evidence="1 2">NIES-2549</strain>
    </source>
</reference>
<dbReference type="HOGENOM" id="CLU_3330147_0_0_3"/>
<evidence type="ECO:0000313" key="2">
    <source>
        <dbReference type="Proteomes" id="UP000034103"/>
    </source>
</evidence>
<accession>A0A0F6U628</accession>
<dbReference type="PATRIC" id="fig|1641812.3.peg.3348"/>
<organism evidence="1 2">
    <name type="scientific">Microcystis aeruginosa NIES-2549</name>
    <dbReference type="NCBI Taxonomy" id="1641812"/>
    <lineage>
        <taxon>Bacteria</taxon>
        <taxon>Bacillati</taxon>
        <taxon>Cyanobacteriota</taxon>
        <taxon>Cyanophyceae</taxon>
        <taxon>Oscillatoriophycideae</taxon>
        <taxon>Chroococcales</taxon>
        <taxon>Microcystaceae</taxon>
        <taxon>Microcystis</taxon>
    </lineage>
</organism>
<protein>
    <submittedName>
        <fullName evidence="1">Uncharacterized protein</fullName>
    </submittedName>
</protein>
<proteinExistence type="predicted"/>
<dbReference type="Proteomes" id="UP000034103">
    <property type="component" value="Chromosome"/>
</dbReference>
<name>A0A0F6U628_MICAE</name>
<dbReference type="AlphaFoldDB" id="A0A0F6U628"/>
<dbReference type="EMBL" id="CP011304">
    <property type="protein sequence ID" value="AKE65582.1"/>
    <property type="molecule type" value="Genomic_DNA"/>
</dbReference>
<gene>
    <name evidence="1" type="ORF">MYAER_3244</name>
</gene>
<evidence type="ECO:0000313" key="1">
    <source>
        <dbReference type="EMBL" id="AKE65582.1"/>
    </source>
</evidence>
<sequence length="38" mass="4409">MIFSLRKNQLFTLIKIRHCSYSPYGQGIVSNILVKIIN</sequence>